<dbReference type="EMBL" id="WQLB01000009">
    <property type="protein sequence ID" value="MVN86801.1"/>
    <property type="molecule type" value="Genomic_DNA"/>
</dbReference>
<dbReference type="Proteomes" id="UP000483286">
    <property type="component" value="Unassembled WGS sequence"/>
</dbReference>
<dbReference type="AlphaFoldDB" id="A0A7C9LQR7"/>
<accession>A0A7C9LQR7</accession>
<reference evidence="1 2" key="1">
    <citation type="submission" date="2019-12" db="EMBL/GenBank/DDBJ databases">
        <title>Deinococcus sp. HMF7620 Genome sequencing and assembly.</title>
        <authorList>
            <person name="Kang H."/>
            <person name="Kim H."/>
            <person name="Joh K."/>
        </authorList>
    </citation>
    <scope>NUCLEOTIDE SEQUENCE [LARGE SCALE GENOMIC DNA]</scope>
    <source>
        <strain evidence="1 2">HMF7620</strain>
    </source>
</reference>
<organism evidence="1 2">
    <name type="scientific">Deinococcus arboris</name>
    <dbReference type="NCBI Taxonomy" id="2682977"/>
    <lineage>
        <taxon>Bacteria</taxon>
        <taxon>Thermotogati</taxon>
        <taxon>Deinococcota</taxon>
        <taxon>Deinococci</taxon>
        <taxon>Deinococcales</taxon>
        <taxon>Deinococcaceae</taxon>
        <taxon>Deinococcus</taxon>
    </lineage>
</organism>
<evidence type="ECO:0000313" key="2">
    <source>
        <dbReference type="Proteomes" id="UP000483286"/>
    </source>
</evidence>
<gene>
    <name evidence="1" type="ORF">GO986_08500</name>
</gene>
<name>A0A7C9LQR7_9DEIO</name>
<keyword evidence="2" id="KW-1185">Reference proteome</keyword>
<protein>
    <submittedName>
        <fullName evidence="1">Uncharacterized protein</fullName>
    </submittedName>
</protein>
<proteinExistence type="predicted"/>
<evidence type="ECO:0000313" key="1">
    <source>
        <dbReference type="EMBL" id="MVN86801.1"/>
    </source>
</evidence>
<dbReference type="RefSeq" id="WP_157458853.1">
    <property type="nucleotide sequence ID" value="NZ_WQLB01000009.1"/>
</dbReference>
<comment type="caution">
    <text evidence="1">The sequence shown here is derived from an EMBL/GenBank/DDBJ whole genome shotgun (WGS) entry which is preliminary data.</text>
</comment>
<sequence>MVHLRTWHHLARNRLLIVTGAASNDQDYLDLVSACAQAGECEITVGTQLGRMTGRLTQMSPAWLSTAYFQGYLIFA</sequence>